<dbReference type="InterPro" id="IPR002938">
    <property type="entry name" value="FAD-bd"/>
</dbReference>
<protein>
    <submittedName>
        <fullName evidence="4">FAD-dependent oxidoreductase</fullName>
    </submittedName>
</protein>
<proteinExistence type="predicted"/>
<name>A0ABW2CZK0_9ACTN</name>
<dbReference type="PANTHER" id="PTHR13789:SF309">
    <property type="entry name" value="PUTATIVE (AFU_ORTHOLOGUE AFUA_6G14510)-RELATED"/>
    <property type="match status" value="1"/>
</dbReference>
<reference evidence="5" key="1">
    <citation type="journal article" date="2019" name="Int. J. Syst. Evol. Microbiol.">
        <title>The Global Catalogue of Microorganisms (GCM) 10K type strain sequencing project: providing services to taxonomists for standard genome sequencing and annotation.</title>
        <authorList>
            <consortium name="The Broad Institute Genomics Platform"/>
            <consortium name="The Broad Institute Genome Sequencing Center for Infectious Disease"/>
            <person name="Wu L."/>
            <person name="Ma J."/>
        </authorList>
    </citation>
    <scope>NUCLEOTIDE SEQUENCE [LARGE SCALE GENOMIC DNA]</scope>
    <source>
        <strain evidence="5">JCM 3369</strain>
    </source>
</reference>
<dbReference type="InterPro" id="IPR050493">
    <property type="entry name" value="FAD-dep_Monooxygenase_BioMet"/>
</dbReference>
<evidence type="ECO:0000256" key="2">
    <source>
        <dbReference type="ARBA" id="ARBA00023033"/>
    </source>
</evidence>
<dbReference type="RefSeq" id="WP_160818995.1">
    <property type="nucleotide sequence ID" value="NZ_JBHSXE010000001.1"/>
</dbReference>
<dbReference type="PANTHER" id="PTHR13789">
    <property type="entry name" value="MONOOXYGENASE"/>
    <property type="match status" value="1"/>
</dbReference>
<accession>A0ABW2CZK0</accession>
<dbReference type="PRINTS" id="PR00420">
    <property type="entry name" value="RNGMNOXGNASE"/>
</dbReference>
<dbReference type="Gene3D" id="3.50.50.60">
    <property type="entry name" value="FAD/NAD(P)-binding domain"/>
    <property type="match status" value="1"/>
</dbReference>
<feature type="domain" description="FAD-binding" evidence="3">
    <location>
        <begin position="9"/>
        <end position="335"/>
    </location>
</feature>
<keyword evidence="2" id="KW-0503">Monooxygenase</keyword>
<dbReference type="InterPro" id="IPR036188">
    <property type="entry name" value="FAD/NAD-bd_sf"/>
</dbReference>
<dbReference type="Gene3D" id="3.30.9.10">
    <property type="entry name" value="D-Amino Acid Oxidase, subunit A, domain 2"/>
    <property type="match status" value="1"/>
</dbReference>
<evidence type="ECO:0000259" key="3">
    <source>
        <dbReference type="Pfam" id="PF01494"/>
    </source>
</evidence>
<evidence type="ECO:0000313" key="4">
    <source>
        <dbReference type="EMBL" id="MFC6886480.1"/>
    </source>
</evidence>
<evidence type="ECO:0000313" key="5">
    <source>
        <dbReference type="Proteomes" id="UP001596380"/>
    </source>
</evidence>
<evidence type="ECO:0000256" key="1">
    <source>
        <dbReference type="ARBA" id="ARBA00023002"/>
    </source>
</evidence>
<dbReference type="SUPFAM" id="SSF51905">
    <property type="entry name" value="FAD/NAD(P)-binding domain"/>
    <property type="match status" value="1"/>
</dbReference>
<comment type="caution">
    <text evidence="4">The sequence shown here is derived from an EMBL/GenBank/DDBJ whole genome shotgun (WGS) entry which is preliminary data.</text>
</comment>
<dbReference type="Pfam" id="PF01494">
    <property type="entry name" value="FAD_binding_3"/>
    <property type="match status" value="1"/>
</dbReference>
<dbReference type="EMBL" id="JBHSXS010000054">
    <property type="protein sequence ID" value="MFC6886480.1"/>
    <property type="molecule type" value="Genomic_DNA"/>
</dbReference>
<dbReference type="Proteomes" id="UP001596380">
    <property type="component" value="Unassembled WGS sequence"/>
</dbReference>
<organism evidence="4 5">
    <name type="scientific">Actinomadura yumaensis</name>
    <dbReference type="NCBI Taxonomy" id="111807"/>
    <lineage>
        <taxon>Bacteria</taxon>
        <taxon>Bacillati</taxon>
        <taxon>Actinomycetota</taxon>
        <taxon>Actinomycetes</taxon>
        <taxon>Streptosporangiales</taxon>
        <taxon>Thermomonosporaceae</taxon>
        <taxon>Actinomadura</taxon>
    </lineage>
</organism>
<keyword evidence="1" id="KW-0560">Oxidoreductase</keyword>
<gene>
    <name evidence="4" type="ORF">ACFQKB_42435</name>
</gene>
<keyword evidence="5" id="KW-1185">Reference proteome</keyword>
<sequence length="386" mass="41064">MATTGHAEIVGAGLGGLTAAVALAQRGWSVRVHERDDEIRAIGAGIWIWSNGLKVFQSLGIHDEAVEGAHIGTVTETRDARNRTVEAIPINGGDGPRLCTIVRERLIGALVGAAEKAGAEIVTGSTAVSARPDGTVTFQDGSSARGDLVVAADGVNSRLRDGLGLVKRRVRMKQGATRVLIPRQAGFVAPEDEPKYIEYFSGSRRVLYTPSSAGELYIALVCDLADDRGRAIPIDKATWRESFPHLRELIDALDGEARWDAFEFMELTSWSAGRVAVLGDAAHAQPPYLGQGGGCAMMNALGLAHAVTRRGGSPADRLRAWEAVERPVIQHTQRFSRRLGTLNALPEAPRTAVMSLMGRSRGLARSRLRAAMTSPTGYAATAASGS</sequence>